<feature type="binding site" evidence="3">
    <location>
        <position position="244"/>
    </location>
    <ligand>
        <name>FAD</name>
        <dbReference type="ChEBI" id="CHEBI:57692"/>
    </ligand>
</feature>
<evidence type="ECO:0000256" key="3">
    <source>
        <dbReference type="PIRSR" id="PIRSR000137-2"/>
    </source>
</evidence>
<evidence type="ECO:0000256" key="2">
    <source>
        <dbReference type="PIRSR" id="PIRSR000137-1"/>
    </source>
</evidence>
<dbReference type="Gene3D" id="3.50.50.60">
    <property type="entry name" value="FAD/NAD(P)-binding domain"/>
    <property type="match status" value="1"/>
</dbReference>
<feature type="binding site" evidence="3">
    <location>
        <begin position="49"/>
        <end position="50"/>
    </location>
    <ligand>
        <name>FAD</name>
        <dbReference type="ChEBI" id="CHEBI:57692"/>
    </ligand>
</feature>
<dbReference type="SUPFAM" id="SSF54373">
    <property type="entry name" value="FAD-linked reductases, C-terminal domain"/>
    <property type="match status" value="1"/>
</dbReference>
<dbReference type="InterPro" id="IPR000172">
    <property type="entry name" value="GMC_OxRdtase_N"/>
</dbReference>
<keyword evidence="8" id="KW-1185">Reference proteome</keyword>
<dbReference type="InterPro" id="IPR012132">
    <property type="entry name" value="GMC_OxRdtase"/>
</dbReference>
<dbReference type="GO" id="GO:0044550">
    <property type="term" value="P:secondary metabolite biosynthetic process"/>
    <property type="evidence" value="ECO:0007669"/>
    <property type="project" value="TreeGrafter"/>
</dbReference>
<feature type="active site" description="Proton donor" evidence="2">
    <location>
        <position position="528"/>
    </location>
</feature>
<dbReference type="SUPFAM" id="SSF51905">
    <property type="entry name" value="FAD/NAD(P)-binding domain"/>
    <property type="match status" value="1"/>
</dbReference>
<gene>
    <name evidence="7" type="primary">xptC_1</name>
    <name evidence="7" type="ORF">LARI1_G000899</name>
</gene>
<name>A0A8T9BQL6_9HELO</name>
<dbReference type="EMBL" id="QGMF01000038">
    <property type="protein sequence ID" value="TVY20823.1"/>
    <property type="molecule type" value="Genomic_DNA"/>
</dbReference>
<comment type="caution">
    <text evidence="7">The sequence shown here is derived from an EMBL/GenBank/DDBJ whole genome shotgun (WGS) entry which is preliminary data.</text>
</comment>
<dbReference type="PROSITE" id="PS00623">
    <property type="entry name" value="GMC_OXRED_1"/>
    <property type="match status" value="1"/>
</dbReference>
<feature type="binding site" evidence="3">
    <location>
        <position position="119"/>
    </location>
    <ligand>
        <name>FAD</name>
        <dbReference type="ChEBI" id="CHEBI:57692"/>
    </ligand>
</feature>
<evidence type="ECO:0000256" key="4">
    <source>
        <dbReference type="RuleBase" id="RU003968"/>
    </source>
</evidence>
<feature type="domain" description="Glucose-methanol-choline oxidoreductase N-terminal" evidence="6">
    <location>
        <begin position="117"/>
        <end position="140"/>
    </location>
</feature>
<evidence type="ECO:0000256" key="1">
    <source>
        <dbReference type="ARBA" id="ARBA00010790"/>
    </source>
</evidence>
<dbReference type="PANTHER" id="PTHR11552:SF115">
    <property type="entry name" value="DEHYDROGENASE XPTC-RELATED"/>
    <property type="match status" value="1"/>
</dbReference>
<evidence type="ECO:0000313" key="7">
    <source>
        <dbReference type="EMBL" id="TVY20823.1"/>
    </source>
</evidence>
<dbReference type="Gene3D" id="3.30.560.10">
    <property type="entry name" value="Glucose Oxidase, domain 3"/>
    <property type="match status" value="1"/>
</dbReference>
<dbReference type="Pfam" id="PF00732">
    <property type="entry name" value="GMC_oxred_N"/>
    <property type="match status" value="1"/>
</dbReference>
<evidence type="ECO:0000256" key="5">
    <source>
        <dbReference type="SAM" id="SignalP"/>
    </source>
</evidence>
<dbReference type="GO" id="GO:0050660">
    <property type="term" value="F:flavin adenine dinucleotide binding"/>
    <property type="evidence" value="ECO:0007669"/>
    <property type="project" value="InterPro"/>
</dbReference>
<dbReference type="GO" id="GO:0016614">
    <property type="term" value="F:oxidoreductase activity, acting on CH-OH group of donors"/>
    <property type="evidence" value="ECO:0007669"/>
    <property type="project" value="InterPro"/>
</dbReference>
<dbReference type="InterPro" id="IPR036188">
    <property type="entry name" value="FAD/NAD-bd_sf"/>
</dbReference>
<feature type="active site" description="Proton acceptor" evidence="2">
    <location>
        <position position="571"/>
    </location>
</feature>
<organism evidence="7 8">
    <name type="scientific">Lachnellula arida</name>
    <dbReference type="NCBI Taxonomy" id="1316785"/>
    <lineage>
        <taxon>Eukaryota</taxon>
        <taxon>Fungi</taxon>
        <taxon>Dikarya</taxon>
        <taxon>Ascomycota</taxon>
        <taxon>Pezizomycotina</taxon>
        <taxon>Leotiomycetes</taxon>
        <taxon>Helotiales</taxon>
        <taxon>Lachnaceae</taxon>
        <taxon>Lachnellula</taxon>
    </lineage>
</organism>
<keyword evidence="4" id="KW-0285">Flavoprotein</keyword>
<proteinExistence type="inferred from homology"/>
<dbReference type="PIRSF" id="PIRSF000137">
    <property type="entry name" value="Alcohol_oxidase"/>
    <property type="match status" value="1"/>
</dbReference>
<keyword evidence="3 4" id="KW-0274">FAD</keyword>
<evidence type="ECO:0000259" key="6">
    <source>
        <dbReference type="PROSITE" id="PS00623"/>
    </source>
</evidence>
<comment type="similarity">
    <text evidence="1 4">Belongs to the GMC oxidoreductase family.</text>
</comment>
<keyword evidence="5" id="KW-0732">Signal</keyword>
<feature type="chain" id="PRO_5035786390" evidence="5">
    <location>
        <begin position="21"/>
        <end position="597"/>
    </location>
</feature>
<reference evidence="7 8" key="1">
    <citation type="submission" date="2018-05" db="EMBL/GenBank/DDBJ databases">
        <title>Whole genome sequencing for identification of molecular markers to develop diagnostic detection tools for the regulated plant pathogen Lachnellula willkommii.</title>
        <authorList>
            <person name="Giroux E."/>
            <person name="Bilodeau G."/>
        </authorList>
    </citation>
    <scope>NUCLEOTIDE SEQUENCE [LARGE SCALE GENOMIC DNA]</scope>
    <source>
        <strain evidence="7 8">CBS 203.66</strain>
    </source>
</reference>
<dbReference type="Proteomes" id="UP000469559">
    <property type="component" value="Unassembled WGS sequence"/>
</dbReference>
<feature type="signal peptide" evidence="5">
    <location>
        <begin position="1"/>
        <end position="20"/>
    </location>
</feature>
<sequence length="597" mass="63362">MGFLGQFSTVMLVSLPFVLAAHPRFLGTHIHNARAINSSYDYIIVGGGTSGLTVANRLTEDPKVNVLVLEAGLMDQGETYFSEPSLAGGAVGTKYDWNVTGVANPQLNNRSVTLPLGKVVGGSSMLNRMVFDRGSKADYDMWRDLGNPGWGFDDLLPYFIKDLFTQASHDGFGLLLRTSVMRSPVWASRSRMMGANISSGSAYGFFWGPTSLDPSKETRSSARSGPYEVAKNRTNFHLLSSQQVTKLILDSSGPEIKIEGVEFKSSSSAPVQTVTANKEVILAAGSIHTAALLQLSGIGDAAVLSKLDQTVALDLPGVGNNFHDHQYVVLAYTAANLSLSTANLTTNATFAAEAQAEYENDATGPLTTTGTSAMAFLPLSSYAKNSSSAILSAISAAPANVSLSTAAPPSVVQGHMAQRSLYSKFLAAQDAASMEYIWSDPSLLIALVKPLSRGSVTITTLDPFVQPAVDWRALSDPADLQMLNAGIEFGRALYGTSALKVLEATEAMPGLATSAESYVRDTLATIYHPAGTCSMLPKDLGGVVDVDLKVYGVSNLRIVDASIMPVLPATHTSSTVYAVAEKVSFYSKPLTFFFGVL</sequence>
<protein>
    <submittedName>
        <fullName evidence="7">Dehydrogenase xptC</fullName>
    </submittedName>
</protein>
<dbReference type="AlphaFoldDB" id="A0A8T9BQL6"/>
<comment type="cofactor">
    <cofactor evidence="3">
        <name>FAD</name>
        <dbReference type="ChEBI" id="CHEBI:57692"/>
    </cofactor>
</comment>
<dbReference type="Pfam" id="PF05199">
    <property type="entry name" value="GMC_oxred_C"/>
    <property type="match status" value="1"/>
</dbReference>
<accession>A0A8T9BQL6</accession>
<dbReference type="PANTHER" id="PTHR11552">
    <property type="entry name" value="GLUCOSE-METHANOL-CHOLINE GMC OXIDOREDUCTASE"/>
    <property type="match status" value="1"/>
</dbReference>
<dbReference type="OrthoDB" id="269227at2759"/>
<feature type="binding site" evidence="3">
    <location>
        <begin position="127"/>
        <end position="130"/>
    </location>
    <ligand>
        <name>FAD</name>
        <dbReference type="ChEBI" id="CHEBI:57692"/>
    </ligand>
</feature>
<evidence type="ECO:0000313" key="8">
    <source>
        <dbReference type="Proteomes" id="UP000469559"/>
    </source>
</evidence>
<dbReference type="InterPro" id="IPR007867">
    <property type="entry name" value="GMC_OxRtase_C"/>
</dbReference>